<reference evidence="2" key="2">
    <citation type="journal article" date="2023" name="Plants (Basel)">
        <title>Annotation of the Turnera subulata (Passifloraceae) Draft Genome Reveals the S-Locus Evolved after the Divergence of Turneroideae from Passifloroideae in a Stepwise Manner.</title>
        <authorList>
            <person name="Henning P.M."/>
            <person name="Roalson E.H."/>
            <person name="Mir W."/>
            <person name="McCubbin A.G."/>
            <person name="Shore J.S."/>
        </authorList>
    </citation>
    <scope>NUCLEOTIDE SEQUENCE</scope>
    <source>
        <strain evidence="2">F60SS</strain>
    </source>
</reference>
<reference evidence="2" key="1">
    <citation type="submission" date="2022-02" db="EMBL/GenBank/DDBJ databases">
        <authorList>
            <person name="Henning P.M."/>
            <person name="McCubbin A.G."/>
            <person name="Shore J.S."/>
        </authorList>
    </citation>
    <scope>NUCLEOTIDE SEQUENCE</scope>
    <source>
        <strain evidence="2">F60SS</strain>
        <tissue evidence="2">Leaves</tissue>
    </source>
</reference>
<accession>A0A9Q0F3H2</accession>
<dbReference type="PANTHER" id="PTHR37613">
    <property type="entry name" value="DUF4378 DOMAIN PROTEIN"/>
    <property type="match status" value="1"/>
</dbReference>
<dbReference type="PANTHER" id="PTHR37613:SF3">
    <property type="entry name" value="DUF4378 DOMAIN-CONTAINING PROTEIN"/>
    <property type="match status" value="1"/>
</dbReference>
<name>A0A9Q0F3H2_9ROSI</name>
<sequence>MASSSSKRLWEHLQEQQKPYRLDIYISERRSMLNKKSEEEQFSLRKRRSLQVTEILKLITRKFTDNSHSHQTSSGCDKAHRDNPLSIQKPYKSGATTKLTKVRSSVAFRDSRGKGGKDSPFCKNPSSLLARSTSQGQNHSGSAVQQVAADIDPRWDCKEDTEQLSPVSVLDAASSSKKVSHFRPIQLEEEDASTSSAISGGEIPDEESIVSAFLWELLIKSLIEKQSDVGTMELRETIGPCFSRCMKSIRVLQQSKQLLFDCINEVIETHARKNKRKKHAQEIMGPQELRKIISNQICSWAKEGIGQQIRFDVSSILEDRDYLQEWERNIGEEIGDLIMDEMIQEVIHLFLL</sequence>
<dbReference type="Proteomes" id="UP001141552">
    <property type="component" value="Unassembled WGS sequence"/>
</dbReference>
<gene>
    <name evidence="2" type="ORF">Tsubulata_004298</name>
</gene>
<comment type="caution">
    <text evidence="2">The sequence shown here is derived from an EMBL/GenBank/DDBJ whole genome shotgun (WGS) entry which is preliminary data.</text>
</comment>
<evidence type="ECO:0000313" key="3">
    <source>
        <dbReference type="Proteomes" id="UP001141552"/>
    </source>
</evidence>
<feature type="region of interest" description="Disordered" evidence="1">
    <location>
        <begin position="66"/>
        <end position="94"/>
    </location>
</feature>
<feature type="compositionally biased region" description="Polar residues" evidence="1">
    <location>
        <begin position="124"/>
        <end position="145"/>
    </location>
</feature>
<dbReference type="EMBL" id="JAKUCV010007207">
    <property type="protein sequence ID" value="KAJ4824335.1"/>
    <property type="molecule type" value="Genomic_DNA"/>
</dbReference>
<feature type="region of interest" description="Disordered" evidence="1">
    <location>
        <begin position="106"/>
        <end position="147"/>
    </location>
</feature>
<keyword evidence="3" id="KW-1185">Reference proteome</keyword>
<dbReference type="AlphaFoldDB" id="A0A9Q0F3H2"/>
<evidence type="ECO:0008006" key="4">
    <source>
        <dbReference type="Google" id="ProtNLM"/>
    </source>
</evidence>
<evidence type="ECO:0000256" key="1">
    <source>
        <dbReference type="SAM" id="MobiDB-lite"/>
    </source>
</evidence>
<protein>
    <recommendedName>
        <fullName evidence="4">DUF4378 domain-containing protein</fullName>
    </recommendedName>
</protein>
<dbReference type="OrthoDB" id="1429575at2759"/>
<evidence type="ECO:0000313" key="2">
    <source>
        <dbReference type="EMBL" id="KAJ4824335.1"/>
    </source>
</evidence>
<organism evidence="2 3">
    <name type="scientific">Turnera subulata</name>
    <dbReference type="NCBI Taxonomy" id="218843"/>
    <lineage>
        <taxon>Eukaryota</taxon>
        <taxon>Viridiplantae</taxon>
        <taxon>Streptophyta</taxon>
        <taxon>Embryophyta</taxon>
        <taxon>Tracheophyta</taxon>
        <taxon>Spermatophyta</taxon>
        <taxon>Magnoliopsida</taxon>
        <taxon>eudicotyledons</taxon>
        <taxon>Gunneridae</taxon>
        <taxon>Pentapetalae</taxon>
        <taxon>rosids</taxon>
        <taxon>fabids</taxon>
        <taxon>Malpighiales</taxon>
        <taxon>Passifloraceae</taxon>
        <taxon>Turnera</taxon>
    </lineage>
</organism>
<proteinExistence type="predicted"/>